<gene>
    <name evidence="1" type="ORF">Tsubulata_015875</name>
</gene>
<reference evidence="1" key="2">
    <citation type="journal article" date="2023" name="Plants (Basel)">
        <title>Annotation of the Turnera subulata (Passifloraceae) Draft Genome Reveals the S-Locus Evolved after the Divergence of Turneroideae from Passifloroideae in a Stepwise Manner.</title>
        <authorList>
            <person name="Henning P.M."/>
            <person name="Roalson E.H."/>
            <person name="Mir W."/>
            <person name="McCubbin A.G."/>
            <person name="Shore J.S."/>
        </authorList>
    </citation>
    <scope>NUCLEOTIDE SEQUENCE</scope>
    <source>
        <strain evidence="1">F60SS</strain>
    </source>
</reference>
<dbReference type="EMBL" id="JAKUCV010000388">
    <property type="protein sequence ID" value="KAJ4850270.1"/>
    <property type="molecule type" value="Genomic_DNA"/>
</dbReference>
<dbReference type="OrthoDB" id="18937at2759"/>
<name>A0A9Q0GHQ4_9ROSI</name>
<keyword evidence="2" id="KW-1185">Reference proteome</keyword>
<reference evidence="1" key="1">
    <citation type="submission" date="2022-02" db="EMBL/GenBank/DDBJ databases">
        <authorList>
            <person name="Henning P.M."/>
            <person name="McCubbin A.G."/>
            <person name="Shore J.S."/>
        </authorList>
    </citation>
    <scope>NUCLEOTIDE SEQUENCE</scope>
    <source>
        <strain evidence="1">F60SS</strain>
        <tissue evidence="1">Leaves</tissue>
    </source>
</reference>
<evidence type="ECO:0000313" key="1">
    <source>
        <dbReference type="EMBL" id="KAJ4850270.1"/>
    </source>
</evidence>
<sequence length="93" mass="9579">MLWFLPTIAGQYLSLVALRKPLAGFEAVLLALYSHETTSRSGLGCDGGDEVAGGGGVGASVVEDELGEDTFQEAMTATTMLAVAVLDLMSVAN</sequence>
<proteinExistence type="predicted"/>
<organism evidence="1 2">
    <name type="scientific">Turnera subulata</name>
    <dbReference type="NCBI Taxonomy" id="218843"/>
    <lineage>
        <taxon>Eukaryota</taxon>
        <taxon>Viridiplantae</taxon>
        <taxon>Streptophyta</taxon>
        <taxon>Embryophyta</taxon>
        <taxon>Tracheophyta</taxon>
        <taxon>Spermatophyta</taxon>
        <taxon>Magnoliopsida</taxon>
        <taxon>eudicotyledons</taxon>
        <taxon>Gunneridae</taxon>
        <taxon>Pentapetalae</taxon>
        <taxon>rosids</taxon>
        <taxon>fabids</taxon>
        <taxon>Malpighiales</taxon>
        <taxon>Passifloraceae</taxon>
        <taxon>Turnera</taxon>
    </lineage>
</organism>
<evidence type="ECO:0000313" key="2">
    <source>
        <dbReference type="Proteomes" id="UP001141552"/>
    </source>
</evidence>
<accession>A0A9Q0GHQ4</accession>
<dbReference type="AlphaFoldDB" id="A0A9Q0GHQ4"/>
<protein>
    <submittedName>
        <fullName evidence="1">Uncharacterized protein</fullName>
    </submittedName>
</protein>
<comment type="caution">
    <text evidence="1">The sequence shown here is derived from an EMBL/GenBank/DDBJ whole genome shotgun (WGS) entry which is preliminary data.</text>
</comment>
<dbReference type="Proteomes" id="UP001141552">
    <property type="component" value="Unassembled WGS sequence"/>
</dbReference>